<evidence type="ECO:0000313" key="1">
    <source>
        <dbReference type="EMBL" id="KAK1860229.1"/>
    </source>
</evidence>
<keyword evidence="2" id="KW-1185">Reference proteome</keyword>
<protein>
    <submittedName>
        <fullName evidence="1">Uncharacterized protein</fullName>
    </submittedName>
</protein>
<dbReference type="Proteomes" id="UP000798662">
    <property type="component" value="Chromosome 1"/>
</dbReference>
<sequence length="685" mass="70346">MSPPHCGSPPSPHPSHPPSSSFISSRCTMGRRCPPLVRLLAAAVGVVVVGAAGPTPWAAHPWGADATLPPPRPPGAGGAPPPSDWSRPPLLATRTDGTYGTPTRRLSTSTATNEYTPILRAGVQAEDPGGRWVLLYAGSGLTQLPIAIVRRPDGLVRDPPLISAAGLPHWAPRAGAPAVVFFGRGGSAHSLELRTADVASGAVAMLSTQTVPFFRDDRDILDPVGGMGQALFAAHPGSHLKHWRVSYPSRDGRRYALWTDVGSAAAAVRGVAVMDVSTSPATLLGSFLSWPPARGRVLAARMTPSGGAVLVHFEAAGVHVYDTALSGGGRRVMATRLLTDDAADVMVAAGSGHDTLVAINDDAGTEDAGWVVAVDLVTLARSPLFPLPRDGGVRGDQPRVTLSGQAYDRPGWIVAAADACDAGAAGDWLCGKVVAMEVATRQVVPLTHTHACGRRRDTPAAAASPNRDLSRVYFSSDSGLCRGKMELFELETTGRMGTAGGGGGGGGHRSRLCRQAHRQADGAGRTACPQRGSTWGLPSNTPARSVAPARGARSTEGRGGGVPAAGVGGGGVGGGGGGGGCGGGGGGNERTPREHGVRYFLSIRLVFFQAIGAMSRPPAFVREGRAATPQPSRAPLRSPPKDRRVGGTRRRVLPRLIQPGGVAAGWGAACGLRGWGTHSTPVLPS</sequence>
<reference evidence="1" key="1">
    <citation type="submission" date="2019-11" db="EMBL/GenBank/DDBJ databases">
        <title>Nori genome reveals adaptations in red seaweeds to the harsh intertidal environment.</title>
        <authorList>
            <person name="Wang D."/>
            <person name="Mao Y."/>
        </authorList>
    </citation>
    <scope>NUCLEOTIDE SEQUENCE</scope>
    <source>
        <tissue evidence="1">Gametophyte</tissue>
    </source>
</reference>
<name>A0ACC3BRD2_PYRYE</name>
<gene>
    <name evidence="1" type="ORF">I4F81_002818</name>
</gene>
<proteinExistence type="predicted"/>
<organism evidence="1 2">
    <name type="scientific">Pyropia yezoensis</name>
    <name type="common">Susabi-nori</name>
    <name type="synonym">Porphyra yezoensis</name>
    <dbReference type="NCBI Taxonomy" id="2788"/>
    <lineage>
        <taxon>Eukaryota</taxon>
        <taxon>Rhodophyta</taxon>
        <taxon>Bangiophyceae</taxon>
        <taxon>Bangiales</taxon>
        <taxon>Bangiaceae</taxon>
        <taxon>Pyropia</taxon>
    </lineage>
</organism>
<evidence type="ECO:0000313" key="2">
    <source>
        <dbReference type="Proteomes" id="UP000798662"/>
    </source>
</evidence>
<accession>A0ACC3BRD2</accession>
<dbReference type="EMBL" id="CM020618">
    <property type="protein sequence ID" value="KAK1860229.1"/>
    <property type="molecule type" value="Genomic_DNA"/>
</dbReference>
<comment type="caution">
    <text evidence="1">The sequence shown here is derived from an EMBL/GenBank/DDBJ whole genome shotgun (WGS) entry which is preliminary data.</text>
</comment>